<dbReference type="InterPro" id="IPR027417">
    <property type="entry name" value="P-loop_NTPase"/>
</dbReference>
<feature type="region of interest" description="Disordered" evidence="17">
    <location>
        <begin position="583"/>
        <end position="609"/>
    </location>
</feature>
<evidence type="ECO:0000256" key="2">
    <source>
        <dbReference type="ARBA" id="ARBA00022518"/>
    </source>
</evidence>
<evidence type="ECO:0000256" key="14">
    <source>
        <dbReference type="ARBA" id="ARBA00093297"/>
    </source>
</evidence>
<dbReference type="InterPro" id="IPR016393">
    <property type="entry name" value="Rep_E1_papillomaV"/>
</dbReference>
<keyword evidence="9 15" id="KW-0067">ATP-binding</keyword>
<evidence type="ECO:0000256" key="4">
    <source>
        <dbReference type="ARBA" id="ARBA00022562"/>
    </source>
</evidence>
<evidence type="ECO:0000259" key="18">
    <source>
        <dbReference type="PROSITE" id="PS51206"/>
    </source>
</evidence>
<dbReference type="OrthoDB" id="4795at10239"/>
<comment type="subunit">
    <text evidence="15">Can form hexamers. Interacts with E2 protein; this interaction increases E1 DNA binding specificity. Interacts with host DNA polymerase subunit POLA2. Interacts with host single stranded DNA-binding protein RPA1. Interacts with host TOP1; this interaction stimulates the enzymatic activity of TOP1.</text>
</comment>
<dbReference type="SUPFAM" id="SSF52540">
    <property type="entry name" value="P-loop containing nucleoside triphosphate hydrolases"/>
    <property type="match status" value="1"/>
</dbReference>
<comment type="caution">
    <text evidence="15">Lacks conserved residue(s) required for the propagation of feature annotation.</text>
</comment>
<dbReference type="GO" id="GO:0016887">
    <property type="term" value="F:ATP hydrolysis activity"/>
    <property type="evidence" value="ECO:0007669"/>
    <property type="project" value="RHEA"/>
</dbReference>
<feature type="cross-link" description="Glycyl lysine isopeptide (Lys-Gly) (interchain with G-Cter in SUMO)" evidence="15">
    <location>
        <position position="517"/>
    </location>
</feature>
<dbReference type="SUPFAM" id="SSF55464">
    <property type="entry name" value="Origin of replication-binding domain, RBD-like"/>
    <property type="match status" value="1"/>
</dbReference>
<keyword evidence="6 15" id="KW-0547">Nucleotide-binding</keyword>
<dbReference type="GO" id="GO:0043138">
    <property type="term" value="F:3'-5' DNA helicase activity"/>
    <property type="evidence" value="ECO:0007669"/>
    <property type="project" value="UniProtKB-UniRule"/>
</dbReference>
<evidence type="ECO:0000256" key="10">
    <source>
        <dbReference type="ARBA" id="ARBA00023125"/>
    </source>
</evidence>
<keyword evidence="20" id="KW-1185">Reference proteome</keyword>
<feature type="modified residue" description="Phosphoserine; by host" evidence="15">
    <location>
        <position position="81"/>
    </location>
</feature>
<feature type="modified residue" description="Phosphoserine; by host" evidence="15">
    <location>
        <position position="102"/>
    </location>
</feature>
<evidence type="ECO:0000256" key="16">
    <source>
        <dbReference type="PIRNR" id="PIRNR003383"/>
    </source>
</evidence>
<comment type="function">
    <text evidence="14 15">ATP-dependent DNA 3'-5' helicase required for initiation of viral DNA replication. It forms a complex with the viral E2 protein. The E1-E2 complex binds to the replication origin which contains binding sites for both proteins. During the initial step, a dimer of E1 interacts with a dimer of protein E2 leading to a complex that binds the viral origin of replication with high specificity. Then, a second dimer of E1 displaces the E2 dimer in an ATP-dependent manner to form the E1 tetramer. Following this, two E1 monomers are added to each half of the site, which results in the formation of two E1 trimers on the viral ori. Subsequently, two hexamers will be created. The double hexamer acts as a bi-directional helicase machinery and unwinds the viral DNA and then recruits the host DNA polymerase to start replication.</text>
</comment>
<feature type="short sequence motif" description="Nuclear localization signal" evidence="15">
    <location>
        <begin position="75"/>
        <end position="77"/>
    </location>
</feature>
<dbReference type="InterPro" id="IPR037102">
    <property type="entry name" value="Znf_lg_T-Ag_D1_dom_sf"/>
</dbReference>
<dbReference type="EMBL" id="KX954132">
    <property type="protein sequence ID" value="APG30981.1"/>
    <property type="molecule type" value="Genomic_DNA"/>
</dbReference>
<keyword evidence="10 15" id="KW-0238">DNA-binding</keyword>
<dbReference type="InterPro" id="IPR001177">
    <property type="entry name" value="PPV_DNA_helicase_E1_C"/>
</dbReference>
<evidence type="ECO:0000256" key="11">
    <source>
        <dbReference type="ARBA" id="ARBA00023235"/>
    </source>
</evidence>
<keyword evidence="15" id="KW-1017">Isopeptide bond</keyword>
<comment type="catalytic activity">
    <reaction evidence="13 15 16">
        <text>ATP + H2O = ADP + phosphate + H(+)</text>
        <dbReference type="Rhea" id="RHEA:13065"/>
        <dbReference type="ChEBI" id="CHEBI:15377"/>
        <dbReference type="ChEBI" id="CHEBI:15378"/>
        <dbReference type="ChEBI" id="CHEBI:30616"/>
        <dbReference type="ChEBI" id="CHEBI:43474"/>
        <dbReference type="ChEBI" id="CHEBI:456216"/>
        <dbReference type="EC" id="5.6.2.4"/>
    </reaction>
</comment>
<dbReference type="GO" id="GO:0006260">
    <property type="term" value="P:DNA replication"/>
    <property type="evidence" value="ECO:0007669"/>
    <property type="project" value="UniProtKB-UniRule"/>
</dbReference>
<comment type="PTM">
    <text evidence="15">Phosphorylated.</text>
</comment>
<keyword evidence="5 15" id="KW-0235">DNA replication</keyword>
<dbReference type="Proteomes" id="UP000241117">
    <property type="component" value="Segment"/>
</dbReference>
<protein>
    <recommendedName>
        <fullName evidence="15 16">Replication protein E1</fullName>
        <ecNumber evidence="15 16">5.6.2.4</ecNumber>
    </recommendedName>
    <alternativeName>
        <fullName evidence="15">ATP-dependent helicase E1</fullName>
    </alternativeName>
    <alternativeName>
        <fullName evidence="15">DNA 3'-5' helicase E1</fullName>
    </alternativeName>
</protein>
<dbReference type="Pfam" id="PF20450">
    <property type="entry name" value="PPV_E1_DBD"/>
    <property type="match status" value="1"/>
</dbReference>
<organism evidence="19 20">
    <name type="scientific">Giraffa camelopardalis papillomavirus 1</name>
    <dbReference type="NCBI Taxonomy" id="1922325"/>
    <lineage>
        <taxon>Viruses</taxon>
        <taxon>Monodnaviria</taxon>
        <taxon>Shotokuvirae</taxon>
        <taxon>Cossaviricota</taxon>
        <taxon>Papovaviricetes</taxon>
        <taxon>Zurhausenvirales</taxon>
        <taxon>Papillomaviridae</taxon>
        <taxon>Firstpapillomavirinae</taxon>
        <taxon>Deltapapillomavirus</taxon>
        <taxon>Deltapapillomavirus 7</taxon>
    </lineage>
</organism>
<evidence type="ECO:0000256" key="6">
    <source>
        <dbReference type="ARBA" id="ARBA00022741"/>
    </source>
</evidence>
<evidence type="ECO:0000256" key="5">
    <source>
        <dbReference type="ARBA" id="ARBA00022705"/>
    </source>
</evidence>
<comment type="subcellular location">
    <subcellularLocation>
        <location evidence="1 15">Host nucleus</location>
    </subcellularLocation>
</comment>
<dbReference type="KEGG" id="vg:37620226"/>
<evidence type="ECO:0000313" key="19">
    <source>
        <dbReference type="EMBL" id="APG30981.1"/>
    </source>
</evidence>
<evidence type="ECO:0000256" key="12">
    <source>
        <dbReference type="ARBA" id="ARBA00034617"/>
    </source>
</evidence>
<dbReference type="Pfam" id="PF00524">
    <property type="entry name" value="PPV_E1_N"/>
    <property type="match status" value="1"/>
</dbReference>
<feature type="modified residue" description="Phosphoserine; by host" evidence="15">
    <location>
        <position position="84"/>
    </location>
</feature>
<dbReference type="GO" id="GO:0005524">
    <property type="term" value="F:ATP binding"/>
    <property type="evidence" value="ECO:0007669"/>
    <property type="project" value="UniProtKB-UniRule"/>
</dbReference>
<keyword evidence="7 15" id="KW-0378">Hydrolase</keyword>
<evidence type="ECO:0000256" key="9">
    <source>
        <dbReference type="ARBA" id="ARBA00022840"/>
    </source>
</evidence>
<name>A0A1L3GV98_9PAPI</name>
<keyword evidence="11 15" id="KW-0413">Isomerase</keyword>
<reference evidence="19 20" key="1">
    <citation type="submission" date="2016-10" db="EMBL/GenBank/DDBJ databases">
        <title>Identification of a novel species of papillomavirus in giraffe lesions using nanopore sequencing.</title>
        <authorList>
            <person name="Vanmechelen B."/>
            <person name="Bertelsen M.F."/>
            <person name="Rector A."/>
            <person name="Laenen L."/>
            <person name="Vergote V."/>
            <person name="Maes P."/>
        </authorList>
    </citation>
    <scope>NUCLEOTIDE SEQUENCE [LARGE SCALE GENOMIC DNA]</scope>
    <source>
        <strain evidence="19">GC2011</strain>
    </source>
</reference>
<gene>
    <name evidence="15 19" type="primary">E1</name>
</gene>
<proteinExistence type="inferred from homology"/>
<dbReference type="PROSITE" id="PS51206">
    <property type="entry name" value="SF3_HELICASE_1"/>
    <property type="match status" value="1"/>
</dbReference>
<dbReference type="HAMAP" id="MF_04000">
    <property type="entry name" value="PPV_E1"/>
    <property type="match status" value="1"/>
</dbReference>
<dbReference type="Gene3D" id="3.40.1310.10">
    <property type="match status" value="1"/>
</dbReference>
<keyword evidence="4 15" id="KW-1048">Host nucleus</keyword>
<dbReference type="InterPro" id="IPR014015">
    <property type="entry name" value="Helicase_SF3_DNA-vir"/>
</dbReference>
<dbReference type="GO" id="GO:0042025">
    <property type="term" value="C:host cell nucleus"/>
    <property type="evidence" value="ECO:0007669"/>
    <property type="project" value="UniProtKB-SubCell"/>
</dbReference>
<dbReference type="GO" id="GO:0003677">
    <property type="term" value="F:DNA binding"/>
    <property type="evidence" value="ECO:0007669"/>
    <property type="project" value="UniProtKB-UniRule"/>
</dbReference>
<comment type="catalytic activity">
    <reaction evidence="12 15">
        <text>Couples ATP hydrolysis with the unwinding of duplex DNA by translocating in the 3'-5' direction.</text>
        <dbReference type="EC" id="5.6.2.4"/>
    </reaction>
</comment>
<evidence type="ECO:0000256" key="15">
    <source>
        <dbReference type="HAMAP-Rule" id="MF_04000"/>
    </source>
</evidence>
<feature type="domain" description="SF3 helicase" evidence="18">
    <location>
        <begin position="410"/>
        <end position="560"/>
    </location>
</feature>
<evidence type="ECO:0000256" key="8">
    <source>
        <dbReference type="ARBA" id="ARBA00022806"/>
    </source>
</evidence>
<dbReference type="Gene3D" id="3.40.50.300">
    <property type="entry name" value="P-loop containing nucleotide triphosphate hydrolases"/>
    <property type="match status" value="1"/>
</dbReference>
<comment type="PTM">
    <text evidence="15">Sumoylated.</text>
</comment>
<feature type="binding site" evidence="15">
    <location>
        <begin position="436"/>
        <end position="443"/>
    </location>
    <ligand>
        <name>ATP</name>
        <dbReference type="ChEBI" id="CHEBI:30616"/>
    </ligand>
</feature>
<dbReference type="InterPro" id="IPR046935">
    <property type="entry name" value="PPV_E1_DBD_sf"/>
</dbReference>
<keyword evidence="2 15" id="KW-0244">Early protein</keyword>
<evidence type="ECO:0000256" key="13">
    <source>
        <dbReference type="ARBA" id="ARBA00048988"/>
    </source>
</evidence>
<dbReference type="GeneID" id="37620226"/>
<evidence type="ECO:0000256" key="7">
    <source>
        <dbReference type="ARBA" id="ARBA00022801"/>
    </source>
</evidence>
<dbReference type="InterPro" id="IPR046832">
    <property type="entry name" value="PPV_E1_DBD"/>
</dbReference>
<sequence>MDNHQGRHGLGGGCVFLDDEAVCEDSQDPDSPAAGEADAADLDFVDNAALEQGNHLLLFQTQMKEAGDKQIAGIKRKLQLSPYSQVPACPTQPQISQNRNHSLVKRRLFDCDRPVAGSHEAPRTVETILQVHQGDNQQEKGQNRGCGEEDLHAQLCRAKNSAACMLKLFKTLFIASFAELTRVFKSSKTCNPQWVVAAFGVPEVLHEASFELLKKDCVYLQTTRKVHEAGSAALYLCVFHVAKSRETVENLVSKLLNVPTSCIMTQPPKIRGTCAPLFWVKSSMSPFSYCHGDMPQWILSQTLISENVAEVTKFDFGAMVQWAYDMGYTEESKIAYEYALSADTDSNAKAFLAACNQPKLVKDCATMVKLYQRAQVQKMTMSAYIHHRCERAGTGGNWNNIMSLLKFQGITPITFVNALKSWLKGIPKQNCLAFIGPPNSGKSMLCNSLMSFMGGKVLTFANHHSHFWLQPLTDARVALIDDATDACWKYFDTYLRNVLDGYEVCIDRKHKSAVQMKAPPLLITSNVDVCSVQKFFYLKSRIVPFYFPETVPTSENGEPLFFITDADWSVFFTRLWGRLDLSDQEEEGDEDGQSQGSFRCSARKADDAH</sequence>
<evidence type="ECO:0000256" key="17">
    <source>
        <dbReference type="SAM" id="MobiDB-lite"/>
    </source>
</evidence>
<comment type="function">
    <text evidence="16">ATP-dependent DNA helicase required for initiation of viral DNA replication. It forms a complex with the viral E2 protein. The E1-E2 complex binds to the replication origin which contains binding sites for both proteins.</text>
</comment>
<accession>A0A1L3GV98</accession>
<keyword evidence="3 15" id="KW-0597">Phosphoprotein</keyword>
<dbReference type="EC" id="5.6.2.4" evidence="15 16"/>
<dbReference type="RefSeq" id="YP_009508736.1">
    <property type="nucleotide sequence ID" value="NC_039036.1"/>
</dbReference>
<dbReference type="PIRSF" id="PIRSF003383">
    <property type="entry name" value="Rep_E1_papillomaV"/>
    <property type="match status" value="1"/>
</dbReference>
<dbReference type="InterPro" id="IPR014000">
    <property type="entry name" value="PPV_DNA_helicase_E1_N"/>
</dbReference>
<keyword evidence="8 15" id="KW-0347">Helicase</keyword>
<dbReference type="Gene3D" id="1.10.10.510">
    <property type="entry name" value="Zinc finger, large T-antigen D1 domain"/>
    <property type="match status" value="1"/>
</dbReference>
<evidence type="ECO:0000256" key="1">
    <source>
        <dbReference type="ARBA" id="ARBA00004147"/>
    </source>
</evidence>
<evidence type="ECO:0000313" key="20">
    <source>
        <dbReference type="Proteomes" id="UP000241117"/>
    </source>
</evidence>
<dbReference type="Pfam" id="PF00519">
    <property type="entry name" value="PPV_E1_C"/>
    <property type="match status" value="1"/>
</dbReference>
<comment type="similarity">
    <text evidence="15 16">Belongs to the papillomaviridae E1 protein family.</text>
</comment>
<keyword evidence="15" id="KW-0832">Ubl conjugation</keyword>
<evidence type="ECO:0000256" key="3">
    <source>
        <dbReference type="ARBA" id="ARBA00022553"/>
    </source>
</evidence>
<feature type="compositionally biased region" description="Acidic residues" evidence="17">
    <location>
        <begin position="583"/>
        <end position="592"/>
    </location>
</feature>